<accession>A0A4Z0JAU5</accession>
<sequence length="65" mass="6851">MQTNWKKTTITFILGNDVDHPVKIVLQNAVAAPEAKQIEAFGGYLAGLTGLPFHAATVATQTAVA</sequence>
<evidence type="ECO:0000313" key="1">
    <source>
        <dbReference type="EMBL" id="TGD19935.1"/>
    </source>
</evidence>
<dbReference type="EMBL" id="RKLX01000002">
    <property type="protein sequence ID" value="TGD19935.1"/>
    <property type="molecule type" value="Genomic_DNA"/>
</dbReference>
<dbReference type="RefSeq" id="WP_135367081.1">
    <property type="nucleotide sequence ID" value="NZ_RKLX01000002.1"/>
</dbReference>
<name>A0A4Z0JAU5_9LACO</name>
<organism evidence="1 2">
    <name type="scientific">Levilactobacillus suantsaiihabitans</name>
    <dbReference type="NCBI Taxonomy" id="2487722"/>
    <lineage>
        <taxon>Bacteria</taxon>
        <taxon>Bacillati</taxon>
        <taxon>Bacillota</taxon>
        <taxon>Bacilli</taxon>
        <taxon>Lactobacillales</taxon>
        <taxon>Lactobacillaceae</taxon>
        <taxon>Levilactobacillus</taxon>
    </lineage>
</organism>
<comment type="caution">
    <text evidence="1">The sequence shown here is derived from an EMBL/GenBank/DDBJ whole genome shotgun (WGS) entry which is preliminary data.</text>
</comment>
<gene>
    <name evidence="1" type="ORF">EGT51_01725</name>
</gene>
<evidence type="ECO:0000313" key="2">
    <source>
        <dbReference type="Proteomes" id="UP000297348"/>
    </source>
</evidence>
<dbReference type="OrthoDB" id="2309508at2"/>
<dbReference type="Proteomes" id="UP000297348">
    <property type="component" value="Unassembled WGS sequence"/>
</dbReference>
<evidence type="ECO:0008006" key="3">
    <source>
        <dbReference type="Google" id="ProtNLM"/>
    </source>
</evidence>
<proteinExistence type="predicted"/>
<dbReference type="AlphaFoldDB" id="A0A4Z0JAU5"/>
<reference evidence="1 2" key="1">
    <citation type="submission" date="2018-10" db="EMBL/GenBank/DDBJ databases">
        <title>Lactobacillus sp. R7 and Lactobacillus sp. R19 isolated from fermented mustard green product of Taiwan.</title>
        <authorList>
            <person name="Lin S.-T."/>
        </authorList>
    </citation>
    <scope>NUCLEOTIDE SEQUENCE [LARGE SCALE GENOMIC DNA]</scope>
    <source>
        <strain evidence="1 2">BCRC 81129</strain>
    </source>
</reference>
<keyword evidence="2" id="KW-1185">Reference proteome</keyword>
<protein>
    <recommendedName>
        <fullName evidence="3">DUF1659 domain-containing protein</fullName>
    </recommendedName>
</protein>